<keyword evidence="2" id="KW-0614">Plasmid</keyword>
<name>A0A895XNE0_9ACTN</name>
<dbReference type="EMBL" id="CP070498">
    <property type="protein sequence ID" value="QSB07161.1"/>
    <property type="molecule type" value="Genomic_DNA"/>
</dbReference>
<geneLocation type="plasmid" evidence="2 3">
    <name>p1</name>
</geneLocation>
<reference evidence="2" key="1">
    <citation type="submission" date="2021-02" db="EMBL/GenBank/DDBJ databases">
        <title>Natronoglycomyces albus gen. nov., sp. nov, a haloalkaliphilic actinobacterium from a soda solonchak soil.</title>
        <authorList>
            <person name="Sorokin D.Y."/>
            <person name="Khijniak T.V."/>
            <person name="Zakharycheva A.P."/>
            <person name="Boueva O.V."/>
            <person name="Ariskina E.V."/>
            <person name="Hahnke R.L."/>
            <person name="Bunk B."/>
            <person name="Sproer C."/>
            <person name="Schumann P."/>
            <person name="Evtushenko L.I."/>
            <person name="Kublanov I.V."/>
        </authorList>
    </citation>
    <scope>NUCLEOTIDE SEQUENCE</scope>
    <source>
        <strain evidence="2">DSM 106290</strain>
        <plasmid evidence="2">p1</plasmid>
    </source>
</reference>
<accession>A0A895XNE0</accession>
<feature type="region of interest" description="Disordered" evidence="1">
    <location>
        <begin position="111"/>
        <end position="133"/>
    </location>
</feature>
<gene>
    <name evidence="2" type="ORF">JQS30_17110</name>
</gene>
<dbReference type="KEGG" id="nav:JQS30_17110"/>
<sequence>MTALDALGAPVPTPPGVDPKFWARFSRRVLIIPNGCHLWTGPPRDDGYGQLHVAKGAIAGADRTRIWRAHRAAYAALTAEVLTEEIHLLHSCDQPLCCPLTTEALRDHLAPGDNVTNVSERESRNRSTRIGSGGLAIPTRADRRGQANRSRALHQALTTALVSASPIGHDRDAIAARIAAVDHAGSWEAIQPPLTDLDNL</sequence>
<evidence type="ECO:0008006" key="4">
    <source>
        <dbReference type="Google" id="ProtNLM"/>
    </source>
</evidence>
<proteinExistence type="predicted"/>
<dbReference type="Proteomes" id="UP000662939">
    <property type="component" value="Plasmid p1"/>
</dbReference>
<evidence type="ECO:0000256" key="1">
    <source>
        <dbReference type="SAM" id="MobiDB-lite"/>
    </source>
</evidence>
<dbReference type="RefSeq" id="WP_213173156.1">
    <property type="nucleotide sequence ID" value="NZ_CP070498.1"/>
</dbReference>
<evidence type="ECO:0000313" key="2">
    <source>
        <dbReference type="EMBL" id="QSB07161.1"/>
    </source>
</evidence>
<dbReference type="AlphaFoldDB" id="A0A895XNE0"/>
<evidence type="ECO:0000313" key="3">
    <source>
        <dbReference type="Proteomes" id="UP000662939"/>
    </source>
</evidence>
<protein>
    <recommendedName>
        <fullName evidence="4">HNH endonuclease</fullName>
    </recommendedName>
</protein>
<organism evidence="2 3">
    <name type="scientific">Natronoglycomyces albus</name>
    <dbReference type="NCBI Taxonomy" id="2811108"/>
    <lineage>
        <taxon>Bacteria</taxon>
        <taxon>Bacillati</taxon>
        <taxon>Actinomycetota</taxon>
        <taxon>Actinomycetes</taxon>
        <taxon>Glycomycetales</taxon>
        <taxon>Glycomycetaceae</taxon>
        <taxon>Natronoglycomyces</taxon>
    </lineage>
</organism>
<keyword evidence="3" id="KW-1185">Reference proteome</keyword>